<comment type="subcellular location">
    <subcellularLocation>
        <location evidence="1">Nucleus</location>
    </subcellularLocation>
</comment>
<dbReference type="InterPro" id="IPR001810">
    <property type="entry name" value="F-box_dom"/>
</dbReference>
<feature type="domain" description="F-box" evidence="2">
    <location>
        <begin position="1"/>
        <end position="46"/>
    </location>
</feature>
<dbReference type="GO" id="GO:0016567">
    <property type="term" value="P:protein ubiquitination"/>
    <property type="evidence" value="ECO:0007669"/>
    <property type="project" value="UniProtKB-UniRule"/>
</dbReference>
<dbReference type="GO" id="GO:0005737">
    <property type="term" value="C:cytoplasm"/>
    <property type="evidence" value="ECO:0007669"/>
    <property type="project" value="TreeGrafter"/>
</dbReference>
<proteinExistence type="predicted"/>
<organism evidence="3 4">
    <name type="scientific">Nepenthes gracilis</name>
    <name type="common">Slender pitcher plant</name>
    <dbReference type="NCBI Taxonomy" id="150966"/>
    <lineage>
        <taxon>Eukaryota</taxon>
        <taxon>Viridiplantae</taxon>
        <taxon>Streptophyta</taxon>
        <taxon>Embryophyta</taxon>
        <taxon>Tracheophyta</taxon>
        <taxon>Spermatophyta</taxon>
        <taxon>Magnoliopsida</taxon>
        <taxon>eudicotyledons</taxon>
        <taxon>Gunneridae</taxon>
        <taxon>Pentapetalae</taxon>
        <taxon>Caryophyllales</taxon>
        <taxon>Nepenthaceae</taxon>
        <taxon>Nepenthes</taxon>
    </lineage>
</organism>
<gene>
    <name evidence="3" type="ORF">Nepgr_010707</name>
</gene>
<sequence>MLMERLQVELCLKIFCFLDHQNLAVAQQVCRKWKDLASDDILWANLFRDRWGEDQASFYAPTKLNSWKHVYEVQDRCDRLGLGLRIIREGVDYYLIYQGEIQQHLGSSRPRNGLHHAREFSAPSDFNGEVLPQEERPPSYDILEKILFFIGDLEVALVEAKRSRTV</sequence>
<accession>A0AAD3SDY5</accession>
<keyword evidence="1" id="KW-0539">Nucleus</keyword>
<evidence type="ECO:0000256" key="1">
    <source>
        <dbReference type="RuleBase" id="RU369085"/>
    </source>
</evidence>
<reference evidence="3" key="1">
    <citation type="submission" date="2023-05" db="EMBL/GenBank/DDBJ databases">
        <title>Nepenthes gracilis genome sequencing.</title>
        <authorList>
            <person name="Fukushima K."/>
        </authorList>
    </citation>
    <scope>NUCLEOTIDE SEQUENCE</scope>
    <source>
        <strain evidence="3">SING2019-196</strain>
    </source>
</reference>
<comment type="subunit">
    <text evidence="1">Component of the SCF-type E3 ligase complex.</text>
</comment>
<dbReference type="GO" id="GO:0019005">
    <property type="term" value="C:SCF ubiquitin ligase complex"/>
    <property type="evidence" value="ECO:0007669"/>
    <property type="project" value="UniProtKB-UniRule"/>
</dbReference>
<keyword evidence="4" id="KW-1185">Reference proteome</keyword>
<dbReference type="InterPro" id="IPR036047">
    <property type="entry name" value="F-box-like_dom_sf"/>
</dbReference>
<comment type="pathway">
    <text evidence="1">Protein modification; protein ubiquitination.</text>
</comment>
<dbReference type="AlphaFoldDB" id="A0AAD3SDY5"/>
<evidence type="ECO:0000313" key="4">
    <source>
        <dbReference type="Proteomes" id="UP001279734"/>
    </source>
</evidence>
<keyword evidence="1" id="KW-0833">Ubl conjugation pathway</keyword>
<dbReference type="Pfam" id="PF12937">
    <property type="entry name" value="F-box-like"/>
    <property type="match status" value="1"/>
</dbReference>
<protein>
    <recommendedName>
        <fullName evidence="1">F-box protein</fullName>
    </recommendedName>
</protein>
<dbReference type="GO" id="GO:0005634">
    <property type="term" value="C:nucleus"/>
    <property type="evidence" value="ECO:0007669"/>
    <property type="project" value="UniProtKB-SubCell"/>
</dbReference>
<comment type="caution">
    <text evidence="3">The sequence shown here is derived from an EMBL/GenBank/DDBJ whole genome shotgun (WGS) entry which is preliminary data.</text>
</comment>
<dbReference type="PANTHER" id="PTHR12874:SF26">
    <property type="entry name" value="F-BOX PROTEIN"/>
    <property type="match status" value="1"/>
</dbReference>
<name>A0AAD3SDY5_NEPGR</name>
<evidence type="ECO:0000259" key="2">
    <source>
        <dbReference type="PROSITE" id="PS50181"/>
    </source>
</evidence>
<dbReference type="Proteomes" id="UP001279734">
    <property type="component" value="Unassembled WGS sequence"/>
</dbReference>
<dbReference type="Gene3D" id="1.20.1280.50">
    <property type="match status" value="1"/>
</dbReference>
<dbReference type="EMBL" id="BSYO01000008">
    <property type="protein sequence ID" value="GMH08867.1"/>
    <property type="molecule type" value="Genomic_DNA"/>
</dbReference>
<comment type="function">
    <text evidence="1">Acts as a component of a SCF E3 ubiquitin ligase complexes.</text>
</comment>
<evidence type="ECO:0000313" key="3">
    <source>
        <dbReference type="EMBL" id="GMH08867.1"/>
    </source>
</evidence>
<dbReference type="PANTHER" id="PTHR12874">
    <property type="entry name" value="F-BOX ONLY PROTEIN 48-RELATED"/>
    <property type="match status" value="1"/>
</dbReference>
<dbReference type="SUPFAM" id="SSF81383">
    <property type="entry name" value="F-box domain"/>
    <property type="match status" value="1"/>
</dbReference>
<dbReference type="PROSITE" id="PS50181">
    <property type="entry name" value="FBOX"/>
    <property type="match status" value="1"/>
</dbReference>
<dbReference type="GO" id="GO:0031146">
    <property type="term" value="P:SCF-dependent proteasomal ubiquitin-dependent protein catabolic process"/>
    <property type="evidence" value="ECO:0007669"/>
    <property type="project" value="UniProtKB-UniRule"/>
</dbReference>